<accession>A0ABV2H1G5</accession>
<evidence type="ECO:0000313" key="1">
    <source>
        <dbReference type="EMBL" id="MET3584366.1"/>
    </source>
</evidence>
<gene>
    <name evidence="1" type="ORF">ABID21_000458</name>
</gene>
<dbReference type="Proteomes" id="UP001549031">
    <property type="component" value="Unassembled WGS sequence"/>
</dbReference>
<reference evidence="1 2" key="1">
    <citation type="submission" date="2024-06" db="EMBL/GenBank/DDBJ databases">
        <title>Genomic Encyclopedia of Type Strains, Phase IV (KMG-IV): sequencing the most valuable type-strain genomes for metagenomic binning, comparative biology and taxonomic classification.</title>
        <authorList>
            <person name="Goeker M."/>
        </authorList>
    </citation>
    <scope>NUCLEOTIDE SEQUENCE [LARGE SCALE GENOMIC DNA]</scope>
    <source>
        <strain evidence="1 2">DSM 105042</strain>
    </source>
</reference>
<keyword evidence="2" id="KW-1185">Reference proteome</keyword>
<organism evidence="1 2">
    <name type="scientific">Pseudorhizobium tarimense</name>
    <dbReference type="NCBI Taxonomy" id="1079109"/>
    <lineage>
        <taxon>Bacteria</taxon>
        <taxon>Pseudomonadati</taxon>
        <taxon>Pseudomonadota</taxon>
        <taxon>Alphaproteobacteria</taxon>
        <taxon>Hyphomicrobiales</taxon>
        <taxon>Rhizobiaceae</taxon>
        <taxon>Rhizobium/Agrobacterium group</taxon>
        <taxon>Pseudorhizobium</taxon>
    </lineage>
</organism>
<proteinExistence type="predicted"/>
<evidence type="ECO:0000313" key="2">
    <source>
        <dbReference type="Proteomes" id="UP001549031"/>
    </source>
</evidence>
<comment type="caution">
    <text evidence="1">The sequence shown here is derived from an EMBL/GenBank/DDBJ whole genome shotgun (WGS) entry which is preliminary data.</text>
</comment>
<dbReference type="RefSeq" id="WP_247242370.1">
    <property type="nucleotide sequence ID" value="NZ_JALJRA010000001.1"/>
</dbReference>
<name>A0ABV2H1G5_9HYPH</name>
<protein>
    <submittedName>
        <fullName evidence="1">Uncharacterized protein</fullName>
    </submittedName>
</protein>
<dbReference type="EMBL" id="JBEPLJ010000001">
    <property type="protein sequence ID" value="MET3584366.1"/>
    <property type="molecule type" value="Genomic_DNA"/>
</dbReference>
<sequence>MEELFGGKLSKGGDASSKSINVTDIDGKTVIFVTAAASVKTVKGSSLTP</sequence>